<gene>
    <name evidence="2" type="ORF">GCM10010269_31360</name>
</gene>
<sequence length="149" mass="16550">MAEVTLTDDERETLVRWSRRATSAQALAQRCRIVLGCAEGKPNQQVAAELGIWPQTVGKWRRRFPESRLDGLGEEPRPGAPRKISDEQVEAVVVATLERTPKDATHWSRASMAAESGLIWGRGGERRTARRGRRPASPAGTGPVFWDLH</sequence>
<feature type="region of interest" description="Disordered" evidence="1">
    <location>
        <begin position="118"/>
        <end position="149"/>
    </location>
</feature>
<dbReference type="Pfam" id="PF13551">
    <property type="entry name" value="HTH_29"/>
    <property type="match status" value="1"/>
</dbReference>
<organism evidence="2 3">
    <name type="scientific">Streptomyces humidus</name>
    <dbReference type="NCBI Taxonomy" id="52259"/>
    <lineage>
        <taxon>Bacteria</taxon>
        <taxon>Bacillati</taxon>
        <taxon>Actinomycetota</taxon>
        <taxon>Actinomycetes</taxon>
        <taxon>Kitasatosporales</taxon>
        <taxon>Streptomycetaceae</taxon>
        <taxon>Streptomyces</taxon>
    </lineage>
</organism>
<feature type="compositionally biased region" description="Basic and acidic residues" evidence="1">
    <location>
        <begin position="67"/>
        <end position="77"/>
    </location>
</feature>
<evidence type="ECO:0000313" key="3">
    <source>
        <dbReference type="Proteomes" id="UP000606194"/>
    </source>
</evidence>
<comment type="caution">
    <text evidence="2">The sequence shown here is derived from an EMBL/GenBank/DDBJ whole genome shotgun (WGS) entry which is preliminary data.</text>
</comment>
<proteinExistence type="predicted"/>
<reference evidence="2" key="1">
    <citation type="journal article" date="2014" name="Int. J. Syst. Evol. Microbiol.">
        <title>Complete genome sequence of Corynebacterium casei LMG S-19264T (=DSM 44701T), isolated from a smear-ripened cheese.</title>
        <authorList>
            <consortium name="US DOE Joint Genome Institute (JGI-PGF)"/>
            <person name="Walter F."/>
            <person name="Albersmeier A."/>
            <person name="Kalinowski J."/>
            <person name="Ruckert C."/>
        </authorList>
    </citation>
    <scope>NUCLEOTIDE SEQUENCE</scope>
    <source>
        <strain evidence="2">JCM 4386</strain>
    </source>
</reference>
<protein>
    <recommendedName>
        <fullName evidence="4">Helix-turn-helix domain-containing protein</fullName>
    </recommendedName>
</protein>
<dbReference type="EMBL" id="BMTL01000011">
    <property type="protein sequence ID" value="GGR89976.1"/>
    <property type="molecule type" value="Genomic_DNA"/>
</dbReference>
<dbReference type="SUPFAM" id="SSF46689">
    <property type="entry name" value="Homeodomain-like"/>
    <property type="match status" value="1"/>
</dbReference>
<feature type="region of interest" description="Disordered" evidence="1">
    <location>
        <begin position="67"/>
        <end position="87"/>
    </location>
</feature>
<evidence type="ECO:0000313" key="2">
    <source>
        <dbReference type="EMBL" id="GGR89976.1"/>
    </source>
</evidence>
<dbReference type="InterPro" id="IPR009057">
    <property type="entry name" value="Homeodomain-like_sf"/>
</dbReference>
<evidence type="ECO:0000256" key="1">
    <source>
        <dbReference type="SAM" id="MobiDB-lite"/>
    </source>
</evidence>
<name>A0A918L3R2_9ACTN</name>
<evidence type="ECO:0008006" key="4">
    <source>
        <dbReference type="Google" id="ProtNLM"/>
    </source>
</evidence>
<keyword evidence="3" id="KW-1185">Reference proteome</keyword>
<dbReference type="Proteomes" id="UP000606194">
    <property type="component" value="Unassembled WGS sequence"/>
</dbReference>
<accession>A0A918L3R2</accession>
<dbReference type="RefSeq" id="WP_229878102.1">
    <property type="nucleotide sequence ID" value="NZ_BMTL01000011.1"/>
</dbReference>
<reference evidence="2" key="2">
    <citation type="submission" date="2020-09" db="EMBL/GenBank/DDBJ databases">
        <authorList>
            <person name="Sun Q."/>
            <person name="Ohkuma M."/>
        </authorList>
    </citation>
    <scope>NUCLEOTIDE SEQUENCE</scope>
    <source>
        <strain evidence="2">JCM 4386</strain>
    </source>
</reference>
<dbReference type="AlphaFoldDB" id="A0A918L3R2"/>